<gene>
    <name evidence="4" type="ORF">LCGC14_2487780</name>
</gene>
<keyword evidence="2" id="KW-1133">Transmembrane helix</keyword>
<comment type="caution">
    <text evidence="4">The sequence shown here is derived from an EMBL/GenBank/DDBJ whole genome shotgun (WGS) entry which is preliminary data.</text>
</comment>
<dbReference type="GO" id="GO:0003677">
    <property type="term" value="F:DNA binding"/>
    <property type="evidence" value="ECO:0007669"/>
    <property type="project" value="UniProtKB-KW"/>
</dbReference>
<dbReference type="EMBL" id="LAZR01039344">
    <property type="protein sequence ID" value="KKL17216.1"/>
    <property type="molecule type" value="Genomic_DNA"/>
</dbReference>
<dbReference type="Gene3D" id="1.10.260.40">
    <property type="entry name" value="lambda repressor-like DNA-binding domains"/>
    <property type="match status" value="1"/>
</dbReference>
<dbReference type="CDD" id="cd00093">
    <property type="entry name" value="HTH_XRE"/>
    <property type="match status" value="1"/>
</dbReference>
<keyword evidence="2" id="KW-0472">Membrane</keyword>
<name>A0A0F9DHM8_9ZZZZ</name>
<evidence type="ECO:0000259" key="3">
    <source>
        <dbReference type="PROSITE" id="PS50943"/>
    </source>
</evidence>
<dbReference type="PANTHER" id="PTHR46558">
    <property type="entry name" value="TRACRIPTIONAL REGULATORY PROTEIN-RELATED-RELATED"/>
    <property type="match status" value="1"/>
</dbReference>
<sequence length="199" mass="22624">MFCGSVSLGVNRGNRAFFILATQGIWPFLKTVSIGFWKFLLVSIMLYDIAFVKFFLRRNSILSLSMPRVSKANLPSLNLGNGTIGQRIVRIRKERGYTQKELANKIGIDRQVISSYETGKLRLYDEMVTRVAIALGVTTDEVLGLNNKVHIQTKPSLRLMRRILKIEELPPSHKKALLRTIDAFLKGSERGIILDFRIE</sequence>
<dbReference type="PANTHER" id="PTHR46558:SF4">
    <property type="entry name" value="DNA-BIDING PHAGE PROTEIN"/>
    <property type="match status" value="1"/>
</dbReference>
<dbReference type="InterPro" id="IPR010982">
    <property type="entry name" value="Lambda_DNA-bd_dom_sf"/>
</dbReference>
<dbReference type="InterPro" id="IPR001387">
    <property type="entry name" value="Cro/C1-type_HTH"/>
</dbReference>
<evidence type="ECO:0000313" key="4">
    <source>
        <dbReference type="EMBL" id="KKL17216.1"/>
    </source>
</evidence>
<keyword evidence="1" id="KW-0238">DNA-binding</keyword>
<organism evidence="4">
    <name type="scientific">marine sediment metagenome</name>
    <dbReference type="NCBI Taxonomy" id="412755"/>
    <lineage>
        <taxon>unclassified sequences</taxon>
        <taxon>metagenomes</taxon>
        <taxon>ecological metagenomes</taxon>
    </lineage>
</organism>
<evidence type="ECO:0000256" key="2">
    <source>
        <dbReference type="SAM" id="Phobius"/>
    </source>
</evidence>
<dbReference type="SMART" id="SM00530">
    <property type="entry name" value="HTH_XRE"/>
    <property type="match status" value="1"/>
</dbReference>
<accession>A0A0F9DHM8</accession>
<dbReference type="AlphaFoldDB" id="A0A0F9DHM8"/>
<keyword evidence="2" id="KW-0812">Transmembrane</keyword>
<evidence type="ECO:0000256" key="1">
    <source>
        <dbReference type="ARBA" id="ARBA00023125"/>
    </source>
</evidence>
<dbReference type="SUPFAM" id="SSF47413">
    <property type="entry name" value="lambda repressor-like DNA-binding domains"/>
    <property type="match status" value="1"/>
</dbReference>
<feature type="domain" description="HTH cro/C1-type" evidence="3">
    <location>
        <begin position="88"/>
        <end position="142"/>
    </location>
</feature>
<protein>
    <recommendedName>
        <fullName evidence="3">HTH cro/C1-type domain-containing protein</fullName>
    </recommendedName>
</protein>
<reference evidence="4" key="1">
    <citation type="journal article" date="2015" name="Nature">
        <title>Complex archaea that bridge the gap between prokaryotes and eukaryotes.</title>
        <authorList>
            <person name="Spang A."/>
            <person name="Saw J.H."/>
            <person name="Jorgensen S.L."/>
            <person name="Zaremba-Niedzwiedzka K."/>
            <person name="Martijn J."/>
            <person name="Lind A.E."/>
            <person name="van Eijk R."/>
            <person name="Schleper C."/>
            <person name="Guy L."/>
            <person name="Ettema T.J."/>
        </authorList>
    </citation>
    <scope>NUCLEOTIDE SEQUENCE</scope>
</reference>
<feature type="transmembrane region" description="Helical" evidence="2">
    <location>
        <begin position="36"/>
        <end position="56"/>
    </location>
</feature>
<proteinExistence type="predicted"/>
<dbReference type="Pfam" id="PF01381">
    <property type="entry name" value="HTH_3"/>
    <property type="match status" value="1"/>
</dbReference>
<dbReference type="PROSITE" id="PS50943">
    <property type="entry name" value="HTH_CROC1"/>
    <property type="match status" value="1"/>
</dbReference>